<keyword evidence="2" id="KW-0687">Ribonucleoprotein</keyword>
<dbReference type="Gene3D" id="3.30.160.660">
    <property type="match status" value="1"/>
</dbReference>
<proteinExistence type="predicted"/>
<reference evidence="2 3" key="1">
    <citation type="submission" date="2016-10" db="EMBL/GenBank/DDBJ databases">
        <authorList>
            <person name="de Groot N.N."/>
        </authorList>
    </citation>
    <scope>NUCLEOTIDE SEQUENCE [LARGE SCALE GENOMIC DNA]</scope>
    <source>
        <strain evidence="2 3">CPCC 202699</strain>
    </source>
</reference>
<keyword evidence="2" id="KW-0808">Transferase</keyword>
<dbReference type="InterPro" id="IPR022291">
    <property type="entry name" value="Bacteriocin_synth_cyclodeHase"/>
</dbReference>
<dbReference type="InterPro" id="IPR027624">
    <property type="entry name" value="TOMM_cyclo_SagD"/>
</dbReference>
<dbReference type="PROSITE" id="PS51664">
    <property type="entry name" value="YCAO"/>
    <property type="match status" value="1"/>
</dbReference>
<accession>A0A1H3PAX8</accession>
<name>A0A1H3PAX8_9PSEU</name>
<dbReference type="PANTHER" id="PTHR37809:SF1">
    <property type="entry name" value="RIBOSOMAL PROTEIN S12 METHYLTHIOTRANSFERASE ACCESSORY FACTOR YCAO"/>
    <property type="match status" value="1"/>
</dbReference>
<dbReference type="Gene3D" id="3.40.50.720">
    <property type="entry name" value="NAD(P)-binding Rossmann-like Domain"/>
    <property type="match status" value="1"/>
</dbReference>
<dbReference type="EMBL" id="FNON01000008">
    <property type="protein sequence ID" value="SDY97549.1"/>
    <property type="molecule type" value="Genomic_DNA"/>
</dbReference>
<dbReference type="Gene3D" id="3.30.40.250">
    <property type="match status" value="1"/>
</dbReference>
<dbReference type="GO" id="GO:0016740">
    <property type="term" value="F:transferase activity"/>
    <property type="evidence" value="ECO:0007669"/>
    <property type="project" value="UniProtKB-KW"/>
</dbReference>
<sequence length="593" mass="64065">MIDALSETLPVLTLAEALAITDGSAVVVLADWTPREAAALARHASRTDVLHLPIRFDGALVLVGPVLRRGVTGCLHCAEKQRLTTARTPRHDPDLLLGGLPSPALLDGIAALAESILLTPEPGVVWTLHGGRGTWSRHEIRPVGGCDVCAPLPDDEPERFALEPRPLPDPSVLRQPNPRTSLENLRETLHDPVFGPVQHVYRTEDSVFGLTSALIARGLPLPEGGFGRGADFHGSERVALLEALERYAGAQPTGRRTALRASFAELGPDKALDPERLGLPDPAYHGHPSAPTVPYHPDLELAWVHGWSLSRDRSVAVPEHVAYWDPPGSARVVYECSNGCGLGNSPEEAALYGLFEIAERDAFLMAWYQRKPLPPVRIPGDLVTSTLVGRAAELGYRVTVVNATNDFGIPAMVAIARYEGADQDAPQAFIAAGAHHDPATAVRSAISELVSNVGYVTRRATAEPGWRDLDRLRRMFTEPELVLTLDDHVGVNTLPEALPRIEALIADLPEAALAEAPPVHDLTDLLRTTVDRLDLEVVVVRLDEPGARDRLGLSCVKVIVPGSIPMTFGHVNHRTRGLPRLGGDLFVDPHPFP</sequence>
<dbReference type="Proteomes" id="UP000199515">
    <property type="component" value="Unassembled WGS sequence"/>
</dbReference>
<evidence type="ECO:0000313" key="2">
    <source>
        <dbReference type="EMBL" id="SDY97549.1"/>
    </source>
</evidence>
<dbReference type="InterPro" id="IPR003776">
    <property type="entry name" value="YcaO-like_dom"/>
</dbReference>
<gene>
    <name evidence="2" type="ORF">SAMN05421504_10881</name>
</gene>
<dbReference type="PANTHER" id="PTHR37809">
    <property type="entry name" value="RIBOSOMAL PROTEIN S12 METHYLTHIOTRANSFERASE ACCESSORY FACTOR YCAO"/>
    <property type="match status" value="1"/>
</dbReference>
<dbReference type="AlphaFoldDB" id="A0A1H3PAX8"/>
<evidence type="ECO:0000313" key="3">
    <source>
        <dbReference type="Proteomes" id="UP000199515"/>
    </source>
</evidence>
<dbReference type="OrthoDB" id="2379922at2"/>
<organism evidence="2 3">
    <name type="scientific">Amycolatopsis xylanica</name>
    <dbReference type="NCBI Taxonomy" id="589385"/>
    <lineage>
        <taxon>Bacteria</taxon>
        <taxon>Bacillati</taxon>
        <taxon>Actinomycetota</taxon>
        <taxon>Actinomycetes</taxon>
        <taxon>Pseudonocardiales</taxon>
        <taxon>Pseudonocardiaceae</taxon>
        <taxon>Amycolatopsis</taxon>
    </lineage>
</organism>
<keyword evidence="3" id="KW-1185">Reference proteome</keyword>
<dbReference type="NCBIfam" id="TIGR03882">
    <property type="entry name" value="cyclo_dehyd_2"/>
    <property type="match status" value="1"/>
</dbReference>
<evidence type="ECO:0000259" key="1">
    <source>
        <dbReference type="PROSITE" id="PS51664"/>
    </source>
</evidence>
<keyword evidence="2" id="KW-0689">Ribosomal protein</keyword>
<dbReference type="STRING" id="589385.SAMN05421504_10881"/>
<protein>
    <submittedName>
        <fullName evidence="2">Ribosomal protein S12 methylthiotransferase accessory factor</fullName>
    </submittedName>
</protein>
<dbReference type="GO" id="GO:0005840">
    <property type="term" value="C:ribosome"/>
    <property type="evidence" value="ECO:0007669"/>
    <property type="project" value="UniProtKB-KW"/>
</dbReference>
<feature type="domain" description="YcaO" evidence="1">
    <location>
        <begin position="227"/>
        <end position="593"/>
    </location>
</feature>
<dbReference type="NCBIfam" id="TIGR03604">
    <property type="entry name" value="TOMM_cyclo_SagD"/>
    <property type="match status" value="1"/>
</dbReference>
<dbReference type="Pfam" id="PF02624">
    <property type="entry name" value="YcaO"/>
    <property type="match status" value="1"/>
</dbReference>
<dbReference type="Gene3D" id="3.30.1330.230">
    <property type="match status" value="1"/>
</dbReference>
<dbReference type="RefSeq" id="WP_091295329.1">
    <property type="nucleotide sequence ID" value="NZ_FNON01000008.1"/>
</dbReference>